<protein>
    <submittedName>
        <fullName evidence="9">Threonine/serine exporter family protein</fullName>
    </submittedName>
</protein>
<keyword evidence="2 6" id="KW-0812">Transmembrane</keyword>
<evidence type="ECO:0000259" key="8">
    <source>
        <dbReference type="Pfam" id="PF12821"/>
    </source>
</evidence>
<comment type="subcellular location">
    <subcellularLocation>
        <location evidence="1">Membrane</location>
        <topology evidence="1">Multi-pass membrane protein</topology>
    </subcellularLocation>
</comment>
<dbReference type="InterPro" id="IPR051361">
    <property type="entry name" value="ThrE/Ser_Exporter"/>
</dbReference>
<evidence type="ECO:0000313" key="10">
    <source>
        <dbReference type="Proteomes" id="UP000289703"/>
    </source>
</evidence>
<feature type="transmembrane region" description="Helical" evidence="6">
    <location>
        <begin position="378"/>
        <end position="396"/>
    </location>
</feature>
<comment type="caution">
    <text evidence="9">The sequence shown here is derived from an EMBL/GenBank/DDBJ whole genome shotgun (WGS) entry which is preliminary data.</text>
</comment>
<dbReference type="PANTHER" id="PTHR31082:SF4">
    <property type="entry name" value="PHEROMONE-REGULATED MEMBRANE PROTEIN 10"/>
    <property type="match status" value="1"/>
</dbReference>
<keyword evidence="10" id="KW-1185">Reference proteome</keyword>
<feature type="domain" description="Threonine/Serine exporter ThrE" evidence="8">
    <location>
        <begin position="276"/>
        <end position="394"/>
    </location>
</feature>
<evidence type="ECO:0000256" key="4">
    <source>
        <dbReference type="ARBA" id="ARBA00023136"/>
    </source>
</evidence>
<evidence type="ECO:0000256" key="5">
    <source>
        <dbReference type="ARBA" id="ARBA00034125"/>
    </source>
</evidence>
<keyword evidence="3 6" id="KW-1133">Transmembrane helix</keyword>
<feature type="transmembrane region" description="Helical" evidence="6">
    <location>
        <begin position="346"/>
        <end position="366"/>
    </location>
</feature>
<dbReference type="EMBL" id="SAXA01000005">
    <property type="protein sequence ID" value="RXQ95739.1"/>
    <property type="molecule type" value="Genomic_DNA"/>
</dbReference>
<feature type="transmembrane region" description="Helical" evidence="6">
    <location>
        <begin position="291"/>
        <end position="309"/>
    </location>
</feature>
<organism evidence="9 10">
    <name type="scientific">Ancylomarina salipaludis</name>
    <dbReference type="NCBI Taxonomy" id="2501299"/>
    <lineage>
        <taxon>Bacteria</taxon>
        <taxon>Pseudomonadati</taxon>
        <taxon>Bacteroidota</taxon>
        <taxon>Bacteroidia</taxon>
        <taxon>Marinilabiliales</taxon>
        <taxon>Marinifilaceae</taxon>
        <taxon>Ancylomarina</taxon>
    </lineage>
</organism>
<dbReference type="AlphaFoldDB" id="A0A4Q1JME8"/>
<dbReference type="InterPro" id="IPR024528">
    <property type="entry name" value="ThrE_2"/>
</dbReference>
<dbReference type="Pfam" id="PF12821">
    <property type="entry name" value="ThrE_2"/>
    <property type="match status" value="1"/>
</dbReference>
<dbReference type="Proteomes" id="UP000289703">
    <property type="component" value="Unassembled WGS sequence"/>
</dbReference>
<dbReference type="Pfam" id="PF06738">
    <property type="entry name" value="ThrE"/>
    <property type="match status" value="1"/>
</dbReference>
<accession>A0A4Q1JME8</accession>
<feature type="transmembrane region" description="Helical" evidence="6">
    <location>
        <begin position="170"/>
        <end position="188"/>
    </location>
</feature>
<evidence type="ECO:0000256" key="1">
    <source>
        <dbReference type="ARBA" id="ARBA00004141"/>
    </source>
</evidence>
<feature type="transmembrane region" description="Helical" evidence="6">
    <location>
        <begin position="114"/>
        <end position="131"/>
    </location>
</feature>
<feature type="transmembrane region" description="Helical" evidence="6">
    <location>
        <begin position="137"/>
        <end position="158"/>
    </location>
</feature>
<feature type="transmembrane region" description="Helical" evidence="6">
    <location>
        <begin position="267"/>
        <end position="284"/>
    </location>
</feature>
<dbReference type="GO" id="GO:0022857">
    <property type="term" value="F:transmembrane transporter activity"/>
    <property type="evidence" value="ECO:0007669"/>
    <property type="project" value="InterPro"/>
</dbReference>
<evidence type="ECO:0000313" key="9">
    <source>
        <dbReference type="EMBL" id="RXQ95739.1"/>
    </source>
</evidence>
<dbReference type="GO" id="GO:0016020">
    <property type="term" value="C:membrane"/>
    <property type="evidence" value="ECO:0007669"/>
    <property type="project" value="UniProtKB-SubCell"/>
</dbReference>
<reference evidence="9 10" key="1">
    <citation type="submission" date="2019-01" db="EMBL/GenBank/DDBJ databases">
        <title>Ancylomarina salipaludis sp. nov., isolated from a salt marsh.</title>
        <authorList>
            <person name="Yoon J.-H."/>
        </authorList>
    </citation>
    <scope>NUCLEOTIDE SEQUENCE [LARGE SCALE GENOMIC DNA]</scope>
    <source>
        <strain evidence="9 10">SHSM-M15</strain>
    </source>
</reference>
<feature type="transmembrane region" description="Helical" evidence="6">
    <location>
        <begin position="315"/>
        <end position="334"/>
    </location>
</feature>
<evidence type="ECO:0000259" key="7">
    <source>
        <dbReference type="Pfam" id="PF06738"/>
    </source>
</evidence>
<dbReference type="OrthoDB" id="1490274at2"/>
<feature type="transmembrane region" description="Helical" evidence="6">
    <location>
        <begin position="194"/>
        <end position="213"/>
    </location>
</feature>
<evidence type="ECO:0000256" key="6">
    <source>
        <dbReference type="SAM" id="Phobius"/>
    </source>
</evidence>
<proteinExistence type="inferred from homology"/>
<name>A0A4Q1JME8_9BACT</name>
<dbReference type="RefSeq" id="WP_129254078.1">
    <property type="nucleotide sequence ID" value="NZ_SAXA01000005.1"/>
</dbReference>
<keyword evidence="4 6" id="KW-0472">Membrane</keyword>
<gene>
    <name evidence="9" type="ORF">EO244_07710</name>
</gene>
<feature type="domain" description="Threonine/serine exporter-like N-terminal" evidence="7">
    <location>
        <begin position="8"/>
        <end position="248"/>
    </location>
</feature>
<dbReference type="InterPro" id="IPR010619">
    <property type="entry name" value="ThrE-like_N"/>
</dbReference>
<sequence length="399" mass="43781">MKTPKQYQFIIQLGRALHIYGVPSYKIQIYLSEVAQTKGIRGSFMDTPTWINYVFYSENEDESYNHIECVSPGGLNLGALSRAVEITDQVLADKIDFDEASLMLRLVYKQTQKVNHLILSLAFALGAASFNLLMGTNWISCLVAFFMGMLVYGLTYLSNKSKFINNTLEVLAAFVVTIIIGLLSLWLPTLNIPLTILSAIIIFIPGLAITTALEEITYKSLVSGSAKLFDASISLFKQFFGTILGLSVLPLFIDINIEPVVSNLPKWISHSGIPLLAICLLPIFQVRRKDMIYGVLTSIISYSVTVLLASTGILISTFIGSITVVLVSNLFARITQSPRHVFITQGIIMLVPGSKAFIGISTFFLSTPIENASNLGSQITYILMGIIGGLLFSGSFNTK</sequence>
<evidence type="ECO:0000256" key="2">
    <source>
        <dbReference type="ARBA" id="ARBA00022692"/>
    </source>
</evidence>
<evidence type="ECO:0000256" key="3">
    <source>
        <dbReference type="ARBA" id="ARBA00022989"/>
    </source>
</evidence>
<feature type="transmembrane region" description="Helical" evidence="6">
    <location>
        <begin position="234"/>
        <end position="255"/>
    </location>
</feature>
<comment type="similarity">
    <text evidence="5">Belongs to the ThrE exporter (TC 2.A.79) family.</text>
</comment>
<dbReference type="PANTHER" id="PTHR31082">
    <property type="entry name" value="PHEROMONE-REGULATED MEMBRANE PROTEIN 10"/>
    <property type="match status" value="1"/>
</dbReference>